<accession>A0ABU5NUN3</accession>
<gene>
    <name evidence="2" type="ORF">U5822_02435</name>
</gene>
<organism evidence="2 3">
    <name type="scientific">Marinobacter qingdaonensis</name>
    <dbReference type="NCBI Taxonomy" id="3108486"/>
    <lineage>
        <taxon>Bacteria</taxon>
        <taxon>Pseudomonadati</taxon>
        <taxon>Pseudomonadota</taxon>
        <taxon>Gammaproteobacteria</taxon>
        <taxon>Pseudomonadales</taxon>
        <taxon>Marinobacteraceae</taxon>
        <taxon>Marinobacter</taxon>
    </lineage>
</organism>
<dbReference type="Proteomes" id="UP001305746">
    <property type="component" value="Unassembled WGS sequence"/>
</dbReference>
<dbReference type="EMBL" id="JAYDCJ010000001">
    <property type="protein sequence ID" value="MEA1079509.1"/>
    <property type="molecule type" value="Genomic_DNA"/>
</dbReference>
<keyword evidence="3" id="KW-1185">Reference proteome</keyword>
<feature type="region of interest" description="Disordered" evidence="1">
    <location>
        <begin position="28"/>
        <end position="51"/>
    </location>
</feature>
<protein>
    <submittedName>
        <fullName evidence="2">Uncharacterized protein</fullName>
    </submittedName>
</protein>
<evidence type="ECO:0000256" key="1">
    <source>
        <dbReference type="SAM" id="MobiDB-lite"/>
    </source>
</evidence>
<evidence type="ECO:0000313" key="3">
    <source>
        <dbReference type="Proteomes" id="UP001305746"/>
    </source>
</evidence>
<feature type="compositionally biased region" description="Basic and acidic residues" evidence="1">
    <location>
        <begin position="35"/>
        <end position="47"/>
    </location>
</feature>
<comment type="caution">
    <text evidence="2">The sequence shown here is derived from an EMBL/GenBank/DDBJ whole genome shotgun (WGS) entry which is preliminary data.</text>
</comment>
<evidence type="ECO:0000313" key="2">
    <source>
        <dbReference type="EMBL" id="MEA1079509.1"/>
    </source>
</evidence>
<proteinExistence type="predicted"/>
<name>A0ABU5NUN3_9GAMM</name>
<dbReference type="RefSeq" id="WP_322854029.1">
    <property type="nucleotide sequence ID" value="NZ_JAYDCJ010000001.1"/>
</dbReference>
<reference evidence="2 3" key="1">
    <citation type="submission" date="2023-12" db="EMBL/GenBank/DDBJ databases">
        <title>Marinobacter qingdaonensis sp. nov., isolated from the intertidal sediment of Qingdao, PR China.</title>
        <authorList>
            <person name="Li Y."/>
        </authorList>
    </citation>
    <scope>NUCLEOTIDE SEQUENCE [LARGE SCALE GENOMIC DNA]</scope>
    <source>
        <strain evidence="2 3">ASW11-75</strain>
    </source>
</reference>
<sequence length="69" mass="7896">MNRFLKEALTHGCTQMLGGLTLHTRQHIQMQQKSWPDDAPGKHKDFSDSPFWLQSKDGRTVGMEKDALI</sequence>